<evidence type="ECO:0000313" key="1">
    <source>
        <dbReference type="EMBL" id="CAJ1396460.1"/>
    </source>
</evidence>
<accession>A0AA36IYS9</accession>
<dbReference type="Gene3D" id="3.90.190.10">
    <property type="entry name" value="Protein tyrosine phosphatase superfamily"/>
    <property type="match status" value="1"/>
</dbReference>
<comment type="caution">
    <text evidence="1">The sequence shown here is derived from an EMBL/GenBank/DDBJ whole genome shotgun (WGS) entry which is preliminary data.</text>
</comment>
<dbReference type="InterPro" id="IPR029021">
    <property type="entry name" value="Prot-tyrosine_phosphatase-like"/>
</dbReference>
<dbReference type="InterPro" id="IPR051281">
    <property type="entry name" value="Dual-spec_lipid-protein_phosph"/>
</dbReference>
<protein>
    <submittedName>
        <fullName evidence="1">Uncharacterized protein</fullName>
    </submittedName>
</protein>
<sequence length="188" mass="20995">MAWLLAKAADTLKKAQDQLQDAEFIQKLGEVDIVQKAKDAAKEVATAANKVSESVQAEYRRTFEELDCQIFQVRPDLMIMEYPSLQTIERLAKRLNAAHAQKMLIFNLSEEPYESGKFEGEVLDLPLNGLELPPLKDLLQLCLSAQQWLATDQENVVVVHGREGFARAAAFAGCFQAFRGQGTPKDGR</sequence>
<organism evidence="1 2">
    <name type="scientific">Effrenium voratum</name>
    <dbReference type="NCBI Taxonomy" id="2562239"/>
    <lineage>
        <taxon>Eukaryota</taxon>
        <taxon>Sar</taxon>
        <taxon>Alveolata</taxon>
        <taxon>Dinophyceae</taxon>
        <taxon>Suessiales</taxon>
        <taxon>Symbiodiniaceae</taxon>
        <taxon>Effrenium</taxon>
    </lineage>
</organism>
<dbReference type="Proteomes" id="UP001178507">
    <property type="component" value="Unassembled WGS sequence"/>
</dbReference>
<gene>
    <name evidence="1" type="ORF">EVOR1521_LOCUS20690</name>
</gene>
<dbReference type="GO" id="GO:0016314">
    <property type="term" value="F:phosphatidylinositol-3,4,5-trisphosphate 3-phosphatase activity"/>
    <property type="evidence" value="ECO:0007669"/>
    <property type="project" value="TreeGrafter"/>
</dbReference>
<dbReference type="GO" id="GO:0005829">
    <property type="term" value="C:cytosol"/>
    <property type="evidence" value="ECO:0007669"/>
    <property type="project" value="TreeGrafter"/>
</dbReference>
<keyword evidence="2" id="KW-1185">Reference proteome</keyword>
<dbReference type="AlphaFoldDB" id="A0AA36IYS9"/>
<evidence type="ECO:0000313" key="2">
    <source>
        <dbReference type="Proteomes" id="UP001178507"/>
    </source>
</evidence>
<dbReference type="PANTHER" id="PTHR12305">
    <property type="entry name" value="PHOSPHATASE WITH HOMOLOGY TO TENSIN"/>
    <property type="match status" value="1"/>
</dbReference>
<proteinExistence type="predicted"/>
<name>A0AA36IYS9_9DINO</name>
<dbReference type="SUPFAM" id="SSF52799">
    <property type="entry name" value="(Phosphotyrosine protein) phosphatases II"/>
    <property type="match status" value="1"/>
</dbReference>
<reference evidence="1" key="1">
    <citation type="submission" date="2023-08" db="EMBL/GenBank/DDBJ databases">
        <authorList>
            <person name="Chen Y."/>
            <person name="Shah S."/>
            <person name="Dougan E. K."/>
            <person name="Thang M."/>
            <person name="Chan C."/>
        </authorList>
    </citation>
    <scope>NUCLEOTIDE SEQUENCE</scope>
</reference>
<dbReference type="EMBL" id="CAUJNA010003232">
    <property type="protein sequence ID" value="CAJ1396460.1"/>
    <property type="molecule type" value="Genomic_DNA"/>
</dbReference>